<gene>
    <name evidence="2" type="ORF">ENH87_02105</name>
</gene>
<dbReference type="EMBL" id="DRGL01000013">
    <property type="protein sequence ID" value="HEA19695.1"/>
    <property type="molecule type" value="Genomic_DNA"/>
</dbReference>
<dbReference type="AlphaFoldDB" id="A0A831VLH6"/>
<keyword evidence="1" id="KW-0175">Coiled coil</keyword>
<comment type="caution">
    <text evidence="2">The sequence shown here is derived from an EMBL/GenBank/DDBJ whole genome shotgun (WGS) entry which is preliminary data.</text>
</comment>
<sequence length="86" mass="10249">MDKAIKSKKQALMALRISKNPQNDIVEMIDKRLLDRAMELHREIKELSARLLKLQQEKIELLEENRLLRIKLDELEKGVLNDYQDH</sequence>
<evidence type="ECO:0000313" key="2">
    <source>
        <dbReference type="EMBL" id="HEA19695.1"/>
    </source>
</evidence>
<accession>A0A831VLH6</accession>
<protein>
    <submittedName>
        <fullName evidence="2">Uncharacterized protein</fullName>
    </submittedName>
</protein>
<organism evidence="2">
    <name type="scientific">Pricia antarctica</name>
    <dbReference type="NCBI Taxonomy" id="641691"/>
    <lineage>
        <taxon>Bacteria</taxon>
        <taxon>Pseudomonadati</taxon>
        <taxon>Bacteroidota</taxon>
        <taxon>Flavobacteriia</taxon>
        <taxon>Flavobacteriales</taxon>
        <taxon>Flavobacteriaceae</taxon>
        <taxon>Pricia</taxon>
    </lineage>
</organism>
<dbReference type="Proteomes" id="UP000886191">
    <property type="component" value="Unassembled WGS sequence"/>
</dbReference>
<feature type="coiled-coil region" evidence="1">
    <location>
        <begin position="30"/>
        <end position="78"/>
    </location>
</feature>
<name>A0A831VLH6_9FLAO</name>
<evidence type="ECO:0000256" key="1">
    <source>
        <dbReference type="SAM" id="Coils"/>
    </source>
</evidence>
<reference evidence="2" key="1">
    <citation type="journal article" date="2020" name="mSystems">
        <title>Genome- and Community-Level Interaction Insights into Carbon Utilization and Element Cycling Functions of Hydrothermarchaeota in Hydrothermal Sediment.</title>
        <authorList>
            <person name="Zhou Z."/>
            <person name="Liu Y."/>
            <person name="Xu W."/>
            <person name="Pan J."/>
            <person name="Luo Z.H."/>
            <person name="Li M."/>
        </authorList>
    </citation>
    <scope>NUCLEOTIDE SEQUENCE [LARGE SCALE GENOMIC DNA]</scope>
    <source>
        <strain evidence="2">HyVt-345</strain>
    </source>
</reference>
<proteinExistence type="predicted"/>